<evidence type="ECO:0000256" key="2">
    <source>
        <dbReference type="ARBA" id="ARBA00022448"/>
    </source>
</evidence>
<keyword evidence="2" id="KW-0813">Transport</keyword>
<dbReference type="GO" id="GO:0005524">
    <property type="term" value="F:ATP binding"/>
    <property type="evidence" value="ECO:0007669"/>
    <property type="project" value="UniProtKB-KW"/>
</dbReference>
<name>A0A081NVH5_9BACL</name>
<dbReference type="AlphaFoldDB" id="A0A081NVH5"/>
<accession>A0A081NVH5</accession>
<dbReference type="PANTHER" id="PTHR43335:SF2">
    <property type="entry name" value="ABC TRANSPORTER, ATP-BINDING PROTEIN"/>
    <property type="match status" value="1"/>
</dbReference>
<dbReference type="eggNOG" id="COG1131">
    <property type="taxonomic scope" value="Bacteria"/>
</dbReference>
<keyword evidence="4" id="KW-0067">ATP-binding</keyword>
<dbReference type="PROSITE" id="PS00211">
    <property type="entry name" value="ABC_TRANSPORTER_1"/>
    <property type="match status" value="1"/>
</dbReference>
<dbReference type="Pfam" id="PF00005">
    <property type="entry name" value="ABC_tran"/>
    <property type="match status" value="1"/>
</dbReference>
<reference evidence="6 7" key="1">
    <citation type="submission" date="2014-06" db="EMBL/GenBank/DDBJ databases">
        <title>Draft genome sequence of Paenibacillus sp. MSt1.</title>
        <authorList>
            <person name="Aw Y.K."/>
            <person name="Ong K.S."/>
            <person name="Gan H.M."/>
            <person name="Lee S.M."/>
        </authorList>
    </citation>
    <scope>NUCLEOTIDE SEQUENCE [LARGE SCALE GENOMIC DNA]</scope>
    <source>
        <strain evidence="6 7">MSt1</strain>
    </source>
</reference>
<keyword evidence="3" id="KW-0547">Nucleotide-binding</keyword>
<evidence type="ECO:0000256" key="4">
    <source>
        <dbReference type="ARBA" id="ARBA00022840"/>
    </source>
</evidence>
<evidence type="ECO:0000313" key="7">
    <source>
        <dbReference type="Proteomes" id="UP000028123"/>
    </source>
</evidence>
<evidence type="ECO:0000313" key="6">
    <source>
        <dbReference type="EMBL" id="KEQ22448.1"/>
    </source>
</evidence>
<sequence length="294" mass="32216">MQIRITNLGKTYGALHAISGVTLTIQTGIFGLLGPNGAGKTTLMQILATVLPANEGSVEIGDYKLGRDNQAIRAVLGYLPQEFGLYGNLSGYEYLDYVALMKGITNLRKRKEEVASLLEQVNMTDKAKKRMGSYSGGMKQRIGIAQAMLGSPKLIIVDEPTAGLDLEERIRFRKWVDQMGKDRIVILSTHLAADIGSSCDRLAMMKGGRVVYQGTQAQLLERVKGRVWTGKVEEIRFDAIKPYLNVLSSRKTAYGREIRVLSGDGAKPFEGAEPATSGLEDAYMDVMKPEVPLL</sequence>
<gene>
    <name evidence="6" type="ORF">ET33_23240</name>
</gene>
<dbReference type="OrthoDB" id="9804819at2"/>
<comment type="similarity">
    <text evidence="1">Belongs to the ABC transporter superfamily.</text>
</comment>
<comment type="caution">
    <text evidence="6">The sequence shown here is derived from an EMBL/GenBank/DDBJ whole genome shotgun (WGS) entry which is preliminary data.</text>
</comment>
<dbReference type="CDD" id="cd03264">
    <property type="entry name" value="ABC_drug_resistance_like"/>
    <property type="match status" value="1"/>
</dbReference>
<evidence type="ECO:0000259" key="5">
    <source>
        <dbReference type="PROSITE" id="PS50893"/>
    </source>
</evidence>
<dbReference type="InterPro" id="IPR003593">
    <property type="entry name" value="AAA+_ATPase"/>
</dbReference>
<keyword evidence="7" id="KW-1185">Reference proteome</keyword>
<dbReference type="RefSeq" id="WP_036691230.1">
    <property type="nucleotide sequence ID" value="NZ_JNVM01000038.1"/>
</dbReference>
<dbReference type="GO" id="GO:0016887">
    <property type="term" value="F:ATP hydrolysis activity"/>
    <property type="evidence" value="ECO:0007669"/>
    <property type="project" value="InterPro"/>
</dbReference>
<dbReference type="SUPFAM" id="SSF52540">
    <property type="entry name" value="P-loop containing nucleoside triphosphate hydrolases"/>
    <property type="match status" value="1"/>
</dbReference>
<dbReference type="Proteomes" id="UP000028123">
    <property type="component" value="Unassembled WGS sequence"/>
</dbReference>
<dbReference type="EMBL" id="JNVM01000038">
    <property type="protein sequence ID" value="KEQ22448.1"/>
    <property type="molecule type" value="Genomic_DNA"/>
</dbReference>
<dbReference type="InterPro" id="IPR017871">
    <property type="entry name" value="ABC_transporter-like_CS"/>
</dbReference>
<organism evidence="6 7">
    <name type="scientific">Paenibacillus tyrfis</name>
    <dbReference type="NCBI Taxonomy" id="1501230"/>
    <lineage>
        <taxon>Bacteria</taxon>
        <taxon>Bacillati</taxon>
        <taxon>Bacillota</taxon>
        <taxon>Bacilli</taxon>
        <taxon>Bacillales</taxon>
        <taxon>Paenibacillaceae</taxon>
        <taxon>Paenibacillus</taxon>
    </lineage>
</organism>
<evidence type="ECO:0000256" key="3">
    <source>
        <dbReference type="ARBA" id="ARBA00022741"/>
    </source>
</evidence>
<dbReference type="Gene3D" id="3.40.50.300">
    <property type="entry name" value="P-loop containing nucleotide triphosphate hydrolases"/>
    <property type="match status" value="1"/>
</dbReference>
<dbReference type="SMART" id="SM00382">
    <property type="entry name" value="AAA"/>
    <property type="match status" value="1"/>
</dbReference>
<dbReference type="PANTHER" id="PTHR43335">
    <property type="entry name" value="ABC TRANSPORTER, ATP-BINDING PROTEIN"/>
    <property type="match status" value="1"/>
</dbReference>
<feature type="domain" description="ABC transporter" evidence="5">
    <location>
        <begin position="3"/>
        <end position="232"/>
    </location>
</feature>
<dbReference type="InterPro" id="IPR027417">
    <property type="entry name" value="P-loop_NTPase"/>
</dbReference>
<dbReference type="PROSITE" id="PS50893">
    <property type="entry name" value="ABC_TRANSPORTER_2"/>
    <property type="match status" value="1"/>
</dbReference>
<protein>
    <recommendedName>
        <fullName evidence="5">ABC transporter domain-containing protein</fullName>
    </recommendedName>
</protein>
<evidence type="ECO:0000256" key="1">
    <source>
        <dbReference type="ARBA" id="ARBA00005417"/>
    </source>
</evidence>
<dbReference type="InterPro" id="IPR003439">
    <property type="entry name" value="ABC_transporter-like_ATP-bd"/>
</dbReference>
<proteinExistence type="inferred from homology"/>